<organism evidence="6 7">
    <name type="scientific">Candidatus Blautia merdavium</name>
    <dbReference type="NCBI Taxonomy" id="2838494"/>
    <lineage>
        <taxon>Bacteria</taxon>
        <taxon>Bacillati</taxon>
        <taxon>Bacillota</taxon>
        <taxon>Clostridia</taxon>
        <taxon>Lachnospirales</taxon>
        <taxon>Lachnospiraceae</taxon>
        <taxon>Blautia</taxon>
    </lineage>
</organism>
<evidence type="ECO:0000313" key="6">
    <source>
        <dbReference type="EMBL" id="HJC62785.1"/>
    </source>
</evidence>
<evidence type="ECO:0000313" key="7">
    <source>
        <dbReference type="Proteomes" id="UP000823886"/>
    </source>
</evidence>
<dbReference type="Pfam" id="PF02659">
    <property type="entry name" value="Mntp"/>
    <property type="match status" value="1"/>
</dbReference>
<dbReference type="PANTHER" id="PTHR35529:SF2">
    <property type="entry name" value="SPORULATION PROTEIN YTAF-RELATED"/>
    <property type="match status" value="1"/>
</dbReference>
<reference evidence="6" key="2">
    <citation type="submission" date="2021-04" db="EMBL/GenBank/DDBJ databases">
        <authorList>
            <person name="Gilroy R."/>
        </authorList>
    </citation>
    <scope>NUCLEOTIDE SEQUENCE</scope>
    <source>
        <strain evidence="6">ChiBcec2-3848</strain>
    </source>
</reference>
<evidence type="ECO:0000256" key="4">
    <source>
        <dbReference type="ARBA" id="ARBA00023136"/>
    </source>
</evidence>
<dbReference type="AlphaFoldDB" id="A0A9D2T9Y9"/>
<evidence type="ECO:0000256" key="1">
    <source>
        <dbReference type="ARBA" id="ARBA00022475"/>
    </source>
</evidence>
<name>A0A9D2T9Y9_9FIRM</name>
<feature type="transmembrane region" description="Helical" evidence="5">
    <location>
        <begin position="100"/>
        <end position="120"/>
    </location>
</feature>
<protein>
    <submittedName>
        <fullName evidence="6">Manganese efflux pump</fullName>
    </submittedName>
</protein>
<keyword evidence="3 5" id="KW-1133">Transmembrane helix</keyword>
<comment type="caution">
    <text evidence="6">The sequence shown here is derived from an EMBL/GenBank/DDBJ whole genome shotgun (WGS) entry which is preliminary data.</text>
</comment>
<feature type="transmembrane region" description="Helical" evidence="5">
    <location>
        <begin position="132"/>
        <end position="152"/>
    </location>
</feature>
<feature type="transmembrane region" description="Helical" evidence="5">
    <location>
        <begin position="66"/>
        <end position="88"/>
    </location>
</feature>
<feature type="transmembrane region" description="Helical" evidence="5">
    <location>
        <begin position="164"/>
        <end position="181"/>
    </location>
</feature>
<proteinExistence type="predicted"/>
<keyword evidence="2 5" id="KW-0812">Transmembrane</keyword>
<dbReference type="PANTHER" id="PTHR35529">
    <property type="entry name" value="MANGANESE EFFLUX PUMP MNTP-RELATED"/>
    <property type="match status" value="1"/>
</dbReference>
<evidence type="ECO:0000256" key="3">
    <source>
        <dbReference type="ARBA" id="ARBA00022989"/>
    </source>
</evidence>
<keyword evidence="1" id="KW-1003">Cell membrane</keyword>
<gene>
    <name evidence="6" type="ORF">H9753_04080</name>
</gene>
<accession>A0A9D2T9Y9</accession>
<feature type="transmembrane region" description="Helical" evidence="5">
    <location>
        <begin position="6"/>
        <end position="25"/>
    </location>
</feature>
<keyword evidence="4 5" id="KW-0472">Membrane</keyword>
<evidence type="ECO:0000256" key="5">
    <source>
        <dbReference type="SAM" id="Phobius"/>
    </source>
</evidence>
<evidence type="ECO:0000256" key="2">
    <source>
        <dbReference type="ARBA" id="ARBA00022692"/>
    </source>
</evidence>
<dbReference type="Proteomes" id="UP000823886">
    <property type="component" value="Unassembled WGS sequence"/>
</dbReference>
<dbReference type="InterPro" id="IPR003810">
    <property type="entry name" value="Mntp/YtaF"/>
</dbReference>
<feature type="transmembrane region" description="Helical" evidence="5">
    <location>
        <begin position="32"/>
        <end position="54"/>
    </location>
</feature>
<reference evidence="6" key="1">
    <citation type="journal article" date="2021" name="PeerJ">
        <title>Extensive microbial diversity within the chicken gut microbiome revealed by metagenomics and culture.</title>
        <authorList>
            <person name="Gilroy R."/>
            <person name="Ravi A."/>
            <person name="Getino M."/>
            <person name="Pursley I."/>
            <person name="Horton D.L."/>
            <person name="Alikhan N.F."/>
            <person name="Baker D."/>
            <person name="Gharbi K."/>
            <person name="Hall N."/>
            <person name="Watson M."/>
            <person name="Adriaenssens E.M."/>
            <person name="Foster-Nyarko E."/>
            <person name="Jarju S."/>
            <person name="Secka A."/>
            <person name="Antonio M."/>
            <person name="Oren A."/>
            <person name="Chaudhuri R.R."/>
            <person name="La Ragione R."/>
            <person name="Hildebrand F."/>
            <person name="Pallen M.J."/>
        </authorList>
    </citation>
    <scope>NUCLEOTIDE SEQUENCE</scope>
    <source>
        <strain evidence="6">ChiBcec2-3848</strain>
    </source>
</reference>
<dbReference type="EMBL" id="DWVZ01000052">
    <property type="protein sequence ID" value="HJC62785.1"/>
    <property type="molecule type" value="Genomic_DNA"/>
</dbReference>
<sequence length="182" mass="19064">MPEVIRGFLLIFALTTDSFVVSFAYGMSGTVMAWGTVAGMNLIMSSLLGAALWAGNAAAGFVPGWAASWLGTGFLFVIGVYRLCAFFRKKEEKEQEKTRALTGGTAVLLAFALSADSLAAGLGTGLVQSGEMLLAVGSFFGGILMMKAGWILGFQGRQAAGRDLSWLGGVCLLALAFSSLWL</sequence>